<protein>
    <recommendedName>
        <fullName evidence="6">3-isopropylmalate dehydratase</fullName>
        <ecNumber evidence="6">4.2.1.33</ecNumber>
    </recommendedName>
</protein>
<evidence type="ECO:0000259" key="15">
    <source>
        <dbReference type="Pfam" id="PF00330"/>
    </source>
</evidence>
<dbReference type="Proteomes" id="UP000640509">
    <property type="component" value="Unassembled WGS sequence"/>
</dbReference>
<dbReference type="NCBIfam" id="NF009116">
    <property type="entry name" value="PRK12466.1"/>
    <property type="match status" value="1"/>
</dbReference>
<dbReference type="PRINTS" id="PR00415">
    <property type="entry name" value="ACONITASE"/>
</dbReference>
<evidence type="ECO:0000256" key="9">
    <source>
        <dbReference type="ARBA" id="ARBA00022605"/>
    </source>
</evidence>
<evidence type="ECO:0000256" key="13">
    <source>
        <dbReference type="ARBA" id="ARBA00023239"/>
    </source>
</evidence>
<feature type="domain" description="Aconitase/3-isopropylmalate dehydratase large subunit alpha/beta/alpha" evidence="15">
    <location>
        <begin position="15"/>
        <end position="462"/>
    </location>
</feature>
<keyword evidence="13" id="KW-0456">Lyase</keyword>
<keyword evidence="11" id="KW-0408">Iron</keyword>
<accession>A0ABQ1VJL4</accession>
<sequence>MTPASDTTPRTLFGKIWDAHEILRHPSGQSLLYIDRDLIHEGSFHAFADLKRRNLRPRRPQQIFGIADHYVPTLGRSADDAASPAIARMIRTFDENMEWGGLRHFGIASREQGIVHVVAPEQGITLPGLTIVCSDSHTSTQGALGAIAFGIGQSENAHVLATQTLWQMRPKTMRVTVDGRLGQGVTAKDVMLALIARIGAAGAGGHAIEYAGQVVRDMSIEARLTMCNLSIEAAARLGMVAPDETTFRYVAGRHYAPTDQEWDLAMAQWRALPTDDGATFDREVELDGGAIAPMVTWGTSPEDAVPITGRIPDPASFASADKRKAAAKSLEYMDLAPGTELDGLPIDRVFIGSCTNSRIEDLRAAAAILKDRKAAIPAIVVPGSTQVREQAEAEGLARIFREAGFEWRQSGCSMCAAMNGDVVGPGERCASTSNRNFVGRQGPGARTHLVSPAMAAAAAITGRLTDVRRL</sequence>
<dbReference type="InterPro" id="IPR001030">
    <property type="entry name" value="Acoase/IPM_deHydtase_lsu_aba"/>
</dbReference>
<evidence type="ECO:0000256" key="11">
    <source>
        <dbReference type="ARBA" id="ARBA00023004"/>
    </source>
</evidence>
<evidence type="ECO:0000256" key="5">
    <source>
        <dbReference type="ARBA" id="ARBA00011271"/>
    </source>
</evidence>
<dbReference type="InterPro" id="IPR050067">
    <property type="entry name" value="IPM_dehydratase_rel_enz"/>
</dbReference>
<keyword evidence="10" id="KW-0479">Metal-binding</keyword>
<comment type="pathway">
    <text evidence="4">Amino-acid biosynthesis; L-leucine biosynthesis; L-leucine from 3-methyl-2-oxobutanoate: step 2/4.</text>
</comment>
<dbReference type="NCBIfam" id="NF004016">
    <property type="entry name" value="PRK05478.1"/>
    <property type="match status" value="1"/>
</dbReference>
<dbReference type="InterPro" id="IPR015931">
    <property type="entry name" value="Acnase/IPM_dHydase_lsu_aba_1/3"/>
</dbReference>
<comment type="subunit">
    <text evidence="5">Heterodimer of LeuC and LeuD.</text>
</comment>
<evidence type="ECO:0000256" key="10">
    <source>
        <dbReference type="ARBA" id="ARBA00022723"/>
    </source>
</evidence>
<reference evidence="17" key="1">
    <citation type="journal article" date="2019" name="Int. J. Syst. Evol. Microbiol.">
        <title>The Global Catalogue of Microorganisms (GCM) 10K type strain sequencing project: providing services to taxonomists for standard genome sequencing and annotation.</title>
        <authorList>
            <consortium name="The Broad Institute Genomics Platform"/>
            <consortium name="The Broad Institute Genome Sequencing Center for Infectious Disease"/>
            <person name="Wu L."/>
            <person name="Ma J."/>
        </authorList>
    </citation>
    <scope>NUCLEOTIDE SEQUENCE [LARGE SCALE GENOMIC DNA]</scope>
    <source>
        <strain evidence="17">CGMCC 1.15419</strain>
    </source>
</reference>
<keyword evidence="9" id="KW-0028">Amino-acid biosynthesis</keyword>
<evidence type="ECO:0000256" key="2">
    <source>
        <dbReference type="ARBA" id="ARBA00001966"/>
    </source>
</evidence>
<gene>
    <name evidence="16" type="primary">leuC</name>
    <name evidence="16" type="ORF">GCM10011402_27360</name>
</gene>
<dbReference type="PROSITE" id="PS00450">
    <property type="entry name" value="ACONITASE_1"/>
    <property type="match status" value="1"/>
</dbReference>
<dbReference type="Pfam" id="PF00330">
    <property type="entry name" value="Aconitase"/>
    <property type="match status" value="1"/>
</dbReference>
<dbReference type="Gene3D" id="3.30.499.10">
    <property type="entry name" value="Aconitase, domain 3"/>
    <property type="match status" value="2"/>
</dbReference>
<evidence type="ECO:0000256" key="7">
    <source>
        <dbReference type="ARBA" id="ARBA00022430"/>
    </source>
</evidence>
<keyword evidence="7" id="KW-0432">Leucine biosynthesis</keyword>
<evidence type="ECO:0000256" key="12">
    <source>
        <dbReference type="ARBA" id="ARBA00023014"/>
    </source>
</evidence>
<evidence type="ECO:0000256" key="1">
    <source>
        <dbReference type="ARBA" id="ARBA00000491"/>
    </source>
</evidence>
<name>A0ABQ1VJL4_9RHOB</name>
<dbReference type="EC" id="4.2.1.33" evidence="6"/>
<evidence type="ECO:0000256" key="4">
    <source>
        <dbReference type="ARBA" id="ARBA00004729"/>
    </source>
</evidence>
<proteinExistence type="predicted"/>
<keyword evidence="14" id="KW-0100">Branched-chain amino acid biosynthesis</keyword>
<dbReference type="RefSeq" id="WP_188715700.1">
    <property type="nucleotide sequence ID" value="NZ_BMIV01000010.1"/>
</dbReference>
<dbReference type="SUPFAM" id="SSF53732">
    <property type="entry name" value="Aconitase iron-sulfur domain"/>
    <property type="match status" value="1"/>
</dbReference>
<dbReference type="PANTHER" id="PTHR43822:SF9">
    <property type="entry name" value="3-ISOPROPYLMALATE DEHYDRATASE"/>
    <property type="match status" value="1"/>
</dbReference>
<dbReference type="InterPro" id="IPR004430">
    <property type="entry name" value="3-IsopropMal_deHydase_lsu"/>
</dbReference>
<dbReference type="InterPro" id="IPR018136">
    <property type="entry name" value="Aconitase_4Fe-4S_BS"/>
</dbReference>
<dbReference type="InterPro" id="IPR036008">
    <property type="entry name" value="Aconitase_4Fe-4S_dom"/>
</dbReference>
<keyword evidence="12" id="KW-0411">Iron-sulfur</keyword>
<evidence type="ECO:0000313" key="17">
    <source>
        <dbReference type="Proteomes" id="UP000640509"/>
    </source>
</evidence>
<evidence type="ECO:0000313" key="16">
    <source>
        <dbReference type="EMBL" id="GGF73348.1"/>
    </source>
</evidence>
<dbReference type="PANTHER" id="PTHR43822">
    <property type="entry name" value="HOMOACONITASE, MITOCHONDRIAL-RELATED"/>
    <property type="match status" value="1"/>
</dbReference>
<dbReference type="EMBL" id="BMIV01000010">
    <property type="protein sequence ID" value="GGF73348.1"/>
    <property type="molecule type" value="Genomic_DNA"/>
</dbReference>
<comment type="function">
    <text evidence="3">Catalyzes the isomerization between 2-isopropylmalate and 3-isopropylmalate, via the formation of 2-isopropylmaleate.</text>
</comment>
<organism evidence="16 17">
    <name type="scientific">Paracoccus acridae</name>
    <dbReference type="NCBI Taxonomy" id="1795310"/>
    <lineage>
        <taxon>Bacteria</taxon>
        <taxon>Pseudomonadati</taxon>
        <taxon>Pseudomonadota</taxon>
        <taxon>Alphaproteobacteria</taxon>
        <taxon>Rhodobacterales</taxon>
        <taxon>Paracoccaceae</taxon>
        <taxon>Paracoccus</taxon>
    </lineage>
</organism>
<keyword evidence="8" id="KW-0004">4Fe-4S</keyword>
<comment type="caution">
    <text evidence="16">The sequence shown here is derived from an EMBL/GenBank/DDBJ whole genome shotgun (WGS) entry which is preliminary data.</text>
</comment>
<comment type="cofactor">
    <cofactor evidence="2">
        <name>[4Fe-4S] cluster</name>
        <dbReference type="ChEBI" id="CHEBI:49883"/>
    </cofactor>
</comment>
<comment type="catalytic activity">
    <reaction evidence="1">
        <text>(2R,3S)-3-isopropylmalate = (2S)-2-isopropylmalate</text>
        <dbReference type="Rhea" id="RHEA:32287"/>
        <dbReference type="ChEBI" id="CHEBI:1178"/>
        <dbReference type="ChEBI" id="CHEBI:35121"/>
        <dbReference type="EC" id="4.2.1.33"/>
    </reaction>
</comment>
<evidence type="ECO:0000256" key="3">
    <source>
        <dbReference type="ARBA" id="ARBA00002695"/>
    </source>
</evidence>
<evidence type="ECO:0000256" key="14">
    <source>
        <dbReference type="ARBA" id="ARBA00023304"/>
    </source>
</evidence>
<evidence type="ECO:0000256" key="8">
    <source>
        <dbReference type="ARBA" id="ARBA00022485"/>
    </source>
</evidence>
<dbReference type="NCBIfam" id="TIGR00170">
    <property type="entry name" value="leuC"/>
    <property type="match status" value="1"/>
</dbReference>
<evidence type="ECO:0000256" key="6">
    <source>
        <dbReference type="ARBA" id="ARBA00011998"/>
    </source>
</evidence>
<keyword evidence="17" id="KW-1185">Reference proteome</keyword>